<evidence type="ECO:0000313" key="9">
    <source>
        <dbReference type="Proteomes" id="UP000828390"/>
    </source>
</evidence>
<evidence type="ECO:0000259" key="7">
    <source>
        <dbReference type="PROSITE" id="PS50262"/>
    </source>
</evidence>
<feature type="transmembrane region" description="Helical" evidence="6">
    <location>
        <begin position="311"/>
        <end position="331"/>
    </location>
</feature>
<feature type="transmembrane region" description="Helical" evidence="6">
    <location>
        <begin position="162"/>
        <end position="182"/>
    </location>
</feature>
<evidence type="ECO:0000256" key="6">
    <source>
        <dbReference type="SAM" id="Phobius"/>
    </source>
</evidence>
<dbReference type="Proteomes" id="UP000828390">
    <property type="component" value="Unassembled WGS sequence"/>
</dbReference>
<keyword evidence="9" id="KW-1185">Reference proteome</keyword>
<feature type="transmembrane region" description="Helical" evidence="6">
    <location>
        <begin position="123"/>
        <end position="142"/>
    </location>
</feature>
<dbReference type="PANTHER" id="PTHR46641:SF2">
    <property type="entry name" value="FMRFAMIDE RECEPTOR"/>
    <property type="match status" value="1"/>
</dbReference>
<proteinExistence type="inferred from homology"/>
<protein>
    <recommendedName>
        <fullName evidence="7">G-protein coupled receptors family 1 profile domain-containing protein</fullName>
    </recommendedName>
</protein>
<dbReference type="InterPro" id="IPR052954">
    <property type="entry name" value="GPCR-Ligand_Int"/>
</dbReference>
<feature type="transmembrane region" description="Helical" evidence="6">
    <location>
        <begin position="85"/>
        <end position="103"/>
    </location>
</feature>
<keyword evidence="5" id="KW-0807">Transducer</keyword>
<dbReference type="InterPro" id="IPR000276">
    <property type="entry name" value="GPCR_Rhodpsn"/>
</dbReference>
<dbReference type="GO" id="GO:0016020">
    <property type="term" value="C:membrane"/>
    <property type="evidence" value="ECO:0007669"/>
    <property type="project" value="UniProtKB-SubCell"/>
</dbReference>
<feature type="transmembrane region" description="Helical" evidence="6">
    <location>
        <begin position="47"/>
        <end position="73"/>
    </location>
</feature>
<dbReference type="Gene3D" id="1.20.1070.10">
    <property type="entry name" value="Rhodopsin 7-helix transmembrane proteins"/>
    <property type="match status" value="1"/>
</dbReference>
<keyword evidence="2 5" id="KW-0812">Transmembrane</keyword>
<reference evidence="8" key="1">
    <citation type="journal article" date="2019" name="bioRxiv">
        <title>The Genome of the Zebra Mussel, Dreissena polymorpha: A Resource for Invasive Species Research.</title>
        <authorList>
            <person name="McCartney M.A."/>
            <person name="Auch B."/>
            <person name="Kono T."/>
            <person name="Mallez S."/>
            <person name="Zhang Y."/>
            <person name="Obille A."/>
            <person name="Becker A."/>
            <person name="Abrahante J.E."/>
            <person name="Garbe J."/>
            <person name="Badalamenti J.P."/>
            <person name="Herman A."/>
            <person name="Mangelson H."/>
            <person name="Liachko I."/>
            <person name="Sullivan S."/>
            <person name="Sone E.D."/>
            <person name="Koren S."/>
            <person name="Silverstein K.A.T."/>
            <person name="Beckman K.B."/>
            <person name="Gohl D.M."/>
        </authorList>
    </citation>
    <scope>NUCLEOTIDE SEQUENCE</scope>
    <source>
        <strain evidence="8">Duluth1</strain>
        <tissue evidence="8">Whole animal</tissue>
    </source>
</reference>
<dbReference type="PROSITE" id="PS50262">
    <property type="entry name" value="G_PROTEIN_RECEP_F1_2"/>
    <property type="match status" value="1"/>
</dbReference>
<dbReference type="OrthoDB" id="6150427at2759"/>
<name>A0A9D4BVT8_DREPO</name>
<keyword evidence="5" id="KW-0675">Receptor</keyword>
<dbReference type="AlphaFoldDB" id="A0A9D4BVT8"/>
<dbReference type="PROSITE" id="PS00237">
    <property type="entry name" value="G_PROTEIN_RECEP_F1_1"/>
    <property type="match status" value="1"/>
</dbReference>
<dbReference type="PANTHER" id="PTHR46641">
    <property type="entry name" value="FMRFAMIDE RECEPTOR-RELATED"/>
    <property type="match status" value="1"/>
</dbReference>
<dbReference type="SUPFAM" id="SSF81321">
    <property type="entry name" value="Family A G protein-coupled receptor-like"/>
    <property type="match status" value="1"/>
</dbReference>
<keyword evidence="3 6" id="KW-1133">Transmembrane helix</keyword>
<gene>
    <name evidence="8" type="ORF">DPMN_067427</name>
</gene>
<evidence type="ECO:0000313" key="8">
    <source>
        <dbReference type="EMBL" id="KAH3707988.1"/>
    </source>
</evidence>
<comment type="subcellular location">
    <subcellularLocation>
        <location evidence="1">Membrane</location>
    </subcellularLocation>
</comment>
<keyword evidence="5" id="KW-0297">G-protein coupled receptor</keyword>
<sequence length="355" mass="41203">MNGAYHSTVYRDKPLVLLPPLECITPHTDCYQGVQNASGTMEHWMEISNYVCYVAFPVILGFGLVGNIVNFVVLLKQFRTSMDTYLLGLSIASVLFIVSTIVYNVQHYVGYQDYLVAAQKYALITRDWFWFVTIWLLILMSLERSITVTSRKSQSLCSPTQAAIVVFLVYLIGAISALPRYWEYNIVRQGSLYHDQTSALLRKTSNSNIEDYKAIYYWYITSITIFLPTPLLFFMLFPLCYGTRQTVVSRNYLFIKHNASTALILNRRLKEEIMLTKLAIVMVFLYLLLVAPFLFFDLLSHFAPSLTQTGTPYFFALYNIFTVCFHSYYMWHQQIYFCCNKLYRLQFLSSCCCCC</sequence>
<comment type="caution">
    <text evidence="8">The sequence shown here is derived from an EMBL/GenBank/DDBJ whole genome shotgun (WGS) entry which is preliminary data.</text>
</comment>
<dbReference type="InterPro" id="IPR017452">
    <property type="entry name" value="GPCR_Rhodpsn_7TM"/>
</dbReference>
<dbReference type="GO" id="GO:0004930">
    <property type="term" value="F:G protein-coupled receptor activity"/>
    <property type="evidence" value="ECO:0007669"/>
    <property type="project" value="UniProtKB-KW"/>
</dbReference>
<feature type="transmembrane region" description="Helical" evidence="6">
    <location>
        <begin position="216"/>
        <end position="241"/>
    </location>
</feature>
<organism evidence="8 9">
    <name type="scientific">Dreissena polymorpha</name>
    <name type="common">Zebra mussel</name>
    <name type="synonym">Mytilus polymorpha</name>
    <dbReference type="NCBI Taxonomy" id="45954"/>
    <lineage>
        <taxon>Eukaryota</taxon>
        <taxon>Metazoa</taxon>
        <taxon>Spiralia</taxon>
        <taxon>Lophotrochozoa</taxon>
        <taxon>Mollusca</taxon>
        <taxon>Bivalvia</taxon>
        <taxon>Autobranchia</taxon>
        <taxon>Heteroconchia</taxon>
        <taxon>Euheterodonta</taxon>
        <taxon>Imparidentia</taxon>
        <taxon>Neoheterodontei</taxon>
        <taxon>Myida</taxon>
        <taxon>Dreissenoidea</taxon>
        <taxon>Dreissenidae</taxon>
        <taxon>Dreissena</taxon>
    </lineage>
</organism>
<evidence type="ECO:0000256" key="4">
    <source>
        <dbReference type="ARBA" id="ARBA00023136"/>
    </source>
</evidence>
<dbReference type="EMBL" id="JAIWYP010000014">
    <property type="protein sequence ID" value="KAH3707988.1"/>
    <property type="molecule type" value="Genomic_DNA"/>
</dbReference>
<dbReference type="Pfam" id="PF00001">
    <property type="entry name" value="7tm_1"/>
    <property type="match status" value="1"/>
</dbReference>
<evidence type="ECO:0000256" key="3">
    <source>
        <dbReference type="ARBA" id="ARBA00022989"/>
    </source>
</evidence>
<evidence type="ECO:0000256" key="2">
    <source>
        <dbReference type="ARBA" id="ARBA00022692"/>
    </source>
</evidence>
<feature type="domain" description="G-protein coupled receptors family 1 profile" evidence="7">
    <location>
        <begin position="66"/>
        <end position="336"/>
    </location>
</feature>
<evidence type="ECO:0000256" key="5">
    <source>
        <dbReference type="RuleBase" id="RU000688"/>
    </source>
</evidence>
<reference evidence="8" key="2">
    <citation type="submission" date="2020-11" db="EMBL/GenBank/DDBJ databases">
        <authorList>
            <person name="McCartney M.A."/>
            <person name="Auch B."/>
            <person name="Kono T."/>
            <person name="Mallez S."/>
            <person name="Becker A."/>
            <person name="Gohl D.M."/>
            <person name="Silverstein K.A.T."/>
            <person name="Koren S."/>
            <person name="Bechman K.B."/>
            <person name="Herman A."/>
            <person name="Abrahante J.E."/>
            <person name="Garbe J."/>
        </authorList>
    </citation>
    <scope>NUCLEOTIDE SEQUENCE</scope>
    <source>
        <strain evidence="8">Duluth1</strain>
        <tissue evidence="8">Whole animal</tissue>
    </source>
</reference>
<keyword evidence="4 6" id="KW-0472">Membrane</keyword>
<accession>A0A9D4BVT8</accession>
<evidence type="ECO:0000256" key="1">
    <source>
        <dbReference type="ARBA" id="ARBA00004370"/>
    </source>
</evidence>
<feature type="transmembrane region" description="Helical" evidence="6">
    <location>
        <begin position="278"/>
        <end position="299"/>
    </location>
</feature>
<comment type="similarity">
    <text evidence="5">Belongs to the G-protein coupled receptor 1 family.</text>
</comment>
<dbReference type="PRINTS" id="PR00237">
    <property type="entry name" value="GPCRRHODOPSN"/>
</dbReference>